<sequence>MCGCCLAEKSQNMAVSSERKAHRISQSFNRNIKKLSLAAHSTGCTMVTRSCYRKLHY</sequence>
<accession>A0A368FGZ3</accession>
<reference evidence="1 2" key="1">
    <citation type="submission" date="2014-10" db="EMBL/GenBank/DDBJ databases">
        <title>Draft genome of the hookworm Ancylostoma caninum.</title>
        <authorList>
            <person name="Mitreva M."/>
        </authorList>
    </citation>
    <scope>NUCLEOTIDE SEQUENCE [LARGE SCALE GENOMIC DNA]</scope>
    <source>
        <strain evidence="1 2">Baltimore</strain>
    </source>
</reference>
<evidence type="ECO:0000313" key="1">
    <source>
        <dbReference type="EMBL" id="RCN31396.1"/>
    </source>
</evidence>
<keyword evidence="2" id="KW-1185">Reference proteome</keyword>
<gene>
    <name evidence="1" type="ORF">ANCCAN_22810</name>
</gene>
<dbReference type="EMBL" id="JOJR01001310">
    <property type="protein sequence ID" value="RCN31396.1"/>
    <property type="molecule type" value="Genomic_DNA"/>
</dbReference>
<comment type="caution">
    <text evidence="1">The sequence shown here is derived from an EMBL/GenBank/DDBJ whole genome shotgun (WGS) entry which is preliminary data.</text>
</comment>
<proteinExistence type="predicted"/>
<evidence type="ECO:0000313" key="2">
    <source>
        <dbReference type="Proteomes" id="UP000252519"/>
    </source>
</evidence>
<dbReference type="AlphaFoldDB" id="A0A368FGZ3"/>
<name>A0A368FGZ3_ANCCA</name>
<protein>
    <submittedName>
        <fullName evidence="1">Uncharacterized protein</fullName>
    </submittedName>
</protein>
<dbReference type="Proteomes" id="UP000252519">
    <property type="component" value="Unassembled WGS sequence"/>
</dbReference>
<organism evidence="1 2">
    <name type="scientific">Ancylostoma caninum</name>
    <name type="common">Dog hookworm</name>
    <dbReference type="NCBI Taxonomy" id="29170"/>
    <lineage>
        <taxon>Eukaryota</taxon>
        <taxon>Metazoa</taxon>
        <taxon>Ecdysozoa</taxon>
        <taxon>Nematoda</taxon>
        <taxon>Chromadorea</taxon>
        <taxon>Rhabditida</taxon>
        <taxon>Rhabditina</taxon>
        <taxon>Rhabditomorpha</taxon>
        <taxon>Strongyloidea</taxon>
        <taxon>Ancylostomatidae</taxon>
        <taxon>Ancylostomatinae</taxon>
        <taxon>Ancylostoma</taxon>
    </lineage>
</organism>